<proteinExistence type="predicted"/>
<feature type="transmembrane region" description="Helical" evidence="1">
    <location>
        <begin position="189"/>
        <end position="209"/>
    </location>
</feature>
<dbReference type="GO" id="GO:0016747">
    <property type="term" value="F:acyltransferase activity, transferring groups other than amino-acyl groups"/>
    <property type="evidence" value="ECO:0007669"/>
    <property type="project" value="InterPro"/>
</dbReference>
<feature type="transmembrane region" description="Helical" evidence="1">
    <location>
        <begin position="286"/>
        <end position="306"/>
    </location>
</feature>
<feature type="transmembrane region" description="Helical" evidence="1">
    <location>
        <begin position="248"/>
        <end position="265"/>
    </location>
</feature>
<organism evidence="3">
    <name type="scientific">uncultured Thiotrichaceae bacterium</name>
    <dbReference type="NCBI Taxonomy" id="298394"/>
    <lineage>
        <taxon>Bacteria</taxon>
        <taxon>Pseudomonadati</taxon>
        <taxon>Pseudomonadota</taxon>
        <taxon>Gammaproteobacteria</taxon>
        <taxon>Thiotrichales</taxon>
        <taxon>Thiotrichaceae</taxon>
        <taxon>environmental samples</taxon>
    </lineage>
</organism>
<accession>A0A6S6SQZ0</accession>
<name>A0A6S6SQZ0_9GAMM</name>
<dbReference type="GO" id="GO:0000271">
    <property type="term" value="P:polysaccharide biosynthetic process"/>
    <property type="evidence" value="ECO:0007669"/>
    <property type="project" value="TreeGrafter"/>
</dbReference>
<feature type="transmembrane region" description="Helical" evidence="1">
    <location>
        <begin position="221"/>
        <end position="242"/>
    </location>
</feature>
<evidence type="ECO:0000256" key="1">
    <source>
        <dbReference type="SAM" id="Phobius"/>
    </source>
</evidence>
<feature type="transmembrane region" description="Helical" evidence="1">
    <location>
        <begin position="128"/>
        <end position="145"/>
    </location>
</feature>
<dbReference type="PANTHER" id="PTHR23028">
    <property type="entry name" value="ACETYLTRANSFERASE"/>
    <property type="match status" value="1"/>
</dbReference>
<dbReference type="Pfam" id="PF01757">
    <property type="entry name" value="Acyl_transf_3"/>
    <property type="match status" value="1"/>
</dbReference>
<evidence type="ECO:0000313" key="3">
    <source>
        <dbReference type="EMBL" id="CAA6808000.1"/>
    </source>
</evidence>
<feature type="transmembrane region" description="Helical" evidence="1">
    <location>
        <begin position="312"/>
        <end position="338"/>
    </location>
</feature>
<gene>
    <name evidence="3" type="ORF">HELGO_WM33503</name>
</gene>
<keyword evidence="1" id="KW-0472">Membrane</keyword>
<keyword evidence="1" id="KW-1133">Transmembrane helix</keyword>
<dbReference type="InterPro" id="IPR050879">
    <property type="entry name" value="Acyltransferase_3"/>
</dbReference>
<keyword evidence="1" id="KW-0812">Transmembrane</keyword>
<sequence length="363" mass="40782">MYRSLQAGRAIAALLVVLYHIGMDMSLEKYFNMPAFDVPFSFGGAGVEFFFVLSGFIIFYAHRNDFDQPDRVKGYFFKRFARIYPTFWIIFLGVSILALISASTRSVIPTDPIILLKTFLLIPQDPAIVGGTGAPVIGVAWTLQYEMLFYVTFALAIWNRVFGLLAIATFVVIYFIQQFSGNLPFPLSFLAKDYVWLFLMGMVVAKLCLNKNLKVKQPEYFTIIGGLIFLLVALDIVFEKNILKDYKILLFGLSSSIIVFGLVKAEQAGKVFLGNKFVQLMGNASYALYLTHYSLISFMLKVAMLLKLNELGLAGALITYVGMLVVCIVVAIGFHVWIEKPIARKLRAMAKKRKTNNMAANSY</sequence>
<feature type="transmembrane region" description="Helical" evidence="1">
    <location>
        <begin position="83"/>
        <end position="108"/>
    </location>
</feature>
<dbReference type="GO" id="GO:0016020">
    <property type="term" value="C:membrane"/>
    <property type="evidence" value="ECO:0007669"/>
    <property type="project" value="TreeGrafter"/>
</dbReference>
<reference evidence="3" key="1">
    <citation type="submission" date="2020-01" db="EMBL/GenBank/DDBJ databases">
        <authorList>
            <person name="Meier V. D."/>
            <person name="Meier V D."/>
        </authorList>
    </citation>
    <scope>NUCLEOTIDE SEQUENCE</scope>
    <source>
        <strain evidence="3">HLG_WM_MAG_07</strain>
    </source>
</reference>
<protein>
    <recommendedName>
        <fullName evidence="2">Acyltransferase 3 domain-containing protein</fullName>
    </recommendedName>
</protein>
<feature type="transmembrane region" description="Helical" evidence="1">
    <location>
        <begin position="42"/>
        <end position="62"/>
    </location>
</feature>
<dbReference type="PANTHER" id="PTHR23028:SF131">
    <property type="entry name" value="BLR2367 PROTEIN"/>
    <property type="match status" value="1"/>
</dbReference>
<feature type="transmembrane region" description="Helical" evidence="1">
    <location>
        <begin position="7"/>
        <end position="22"/>
    </location>
</feature>
<dbReference type="AlphaFoldDB" id="A0A6S6SQZ0"/>
<evidence type="ECO:0000259" key="2">
    <source>
        <dbReference type="Pfam" id="PF01757"/>
    </source>
</evidence>
<feature type="transmembrane region" description="Helical" evidence="1">
    <location>
        <begin position="157"/>
        <end position="177"/>
    </location>
</feature>
<dbReference type="EMBL" id="CACVAY010000035">
    <property type="protein sequence ID" value="CAA6808000.1"/>
    <property type="molecule type" value="Genomic_DNA"/>
</dbReference>
<dbReference type="InterPro" id="IPR002656">
    <property type="entry name" value="Acyl_transf_3_dom"/>
</dbReference>
<feature type="domain" description="Acyltransferase 3" evidence="2">
    <location>
        <begin position="4"/>
        <end position="331"/>
    </location>
</feature>